<keyword evidence="1" id="KW-0472">Membrane</keyword>
<feature type="transmembrane region" description="Helical" evidence="1">
    <location>
        <begin position="50"/>
        <end position="73"/>
    </location>
</feature>
<evidence type="ECO:0000313" key="3">
    <source>
        <dbReference type="Proteomes" id="UP000013638"/>
    </source>
</evidence>
<proteinExistence type="predicted"/>
<dbReference type="HOGENOM" id="CLU_1832061_0_0_9"/>
<dbReference type="EMBL" id="ASDZ01000027">
    <property type="protein sequence ID" value="EOK11362.1"/>
    <property type="molecule type" value="Genomic_DNA"/>
</dbReference>
<evidence type="ECO:0000313" key="2">
    <source>
        <dbReference type="EMBL" id="EOK11362.1"/>
    </source>
</evidence>
<dbReference type="Proteomes" id="UP000013638">
    <property type="component" value="Unassembled WGS sequence"/>
</dbReference>
<protein>
    <submittedName>
        <fullName evidence="2">Uncharacterized protein</fullName>
    </submittedName>
</protein>
<feature type="transmembrane region" description="Helical" evidence="1">
    <location>
        <begin position="93"/>
        <end position="120"/>
    </location>
</feature>
<name>R3I0E1_ENTFL</name>
<reference evidence="2 3" key="1">
    <citation type="submission" date="2013-02" db="EMBL/GenBank/DDBJ databases">
        <title>The Genome Sequence of Enterococcus faecalis ATCC_6055.</title>
        <authorList>
            <consortium name="The Broad Institute Genome Sequencing Platform"/>
            <consortium name="The Broad Institute Genome Sequencing Center for Infectious Disease"/>
            <person name="Earl A.M."/>
            <person name="Gilmore M.S."/>
            <person name="Lebreton F."/>
            <person name="Walker B."/>
            <person name="Young S.K."/>
            <person name="Zeng Q."/>
            <person name="Gargeya S."/>
            <person name="Fitzgerald M."/>
            <person name="Haas B."/>
            <person name="Abouelleil A."/>
            <person name="Alvarado L."/>
            <person name="Arachchi H.M."/>
            <person name="Berlin A.M."/>
            <person name="Chapman S.B."/>
            <person name="Dewar J."/>
            <person name="Goldberg J."/>
            <person name="Griggs A."/>
            <person name="Gujja S."/>
            <person name="Hansen M."/>
            <person name="Howarth C."/>
            <person name="Imamovic A."/>
            <person name="Larimer J."/>
            <person name="McCowan C."/>
            <person name="Murphy C."/>
            <person name="Neiman D."/>
            <person name="Pearson M."/>
            <person name="Priest M."/>
            <person name="Roberts A."/>
            <person name="Saif S."/>
            <person name="Shea T."/>
            <person name="Sisk P."/>
            <person name="Sykes S."/>
            <person name="Wortman J."/>
            <person name="Nusbaum C."/>
            <person name="Birren B."/>
        </authorList>
    </citation>
    <scope>NUCLEOTIDE SEQUENCE [LARGE SCALE GENOMIC DNA]</scope>
    <source>
        <strain evidence="2 3">ATCC 6055</strain>
    </source>
</reference>
<keyword evidence="1" id="KW-1133">Transmembrane helix</keyword>
<comment type="caution">
    <text evidence="2">The sequence shown here is derived from an EMBL/GenBank/DDBJ whole genome shotgun (WGS) entry which is preliminary data.</text>
</comment>
<accession>R3I0E1</accession>
<keyword evidence="1" id="KW-0812">Transmembrane</keyword>
<dbReference type="AlphaFoldDB" id="R3I0E1"/>
<dbReference type="PATRIC" id="fig|1169311.3.peg.2078"/>
<gene>
    <name evidence="2" type="ORF">WOU_02107</name>
</gene>
<evidence type="ECO:0000256" key="1">
    <source>
        <dbReference type="SAM" id="Phobius"/>
    </source>
</evidence>
<sequence length="140" mass="16549">MEKIDNWFTSFRIRKLVAFKKLRKELETLDNEAFDFLYVRSKTSLTKKLIFRWVPLFFTILFFVLTLFLVFYGNVVAVRNELHSVLSKENMELFQTVVNVGVGSLLMVSAFWLVIFCSIVRGDIKKLETKIVLMELMHKK</sequence>
<organism evidence="2 3">
    <name type="scientific">Enterococcus faecalis ATCC 6055</name>
    <dbReference type="NCBI Taxonomy" id="1169311"/>
    <lineage>
        <taxon>Bacteria</taxon>
        <taxon>Bacillati</taxon>
        <taxon>Bacillota</taxon>
        <taxon>Bacilli</taxon>
        <taxon>Lactobacillales</taxon>
        <taxon>Enterococcaceae</taxon>
        <taxon>Enterococcus</taxon>
    </lineage>
</organism>
<dbReference type="RefSeq" id="WP_010828936.1">
    <property type="nucleotide sequence ID" value="NZ_KB944862.1"/>
</dbReference>